<feature type="transmembrane region" description="Helical" evidence="5">
    <location>
        <begin position="227"/>
        <end position="243"/>
    </location>
</feature>
<evidence type="ECO:0000256" key="4">
    <source>
        <dbReference type="ARBA" id="ARBA00023136"/>
    </source>
</evidence>
<protein>
    <recommendedName>
        <fullName evidence="6">O-antigen ligase-related domain-containing protein</fullName>
    </recommendedName>
</protein>
<feature type="transmembrane region" description="Helical" evidence="5">
    <location>
        <begin position="139"/>
        <end position="157"/>
    </location>
</feature>
<evidence type="ECO:0000259" key="6">
    <source>
        <dbReference type="Pfam" id="PF04932"/>
    </source>
</evidence>
<feature type="domain" description="O-antigen ligase-related" evidence="6">
    <location>
        <begin position="234"/>
        <end position="377"/>
    </location>
</feature>
<dbReference type="PANTHER" id="PTHR37422">
    <property type="entry name" value="TEICHURONIC ACID BIOSYNTHESIS PROTEIN TUAE"/>
    <property type="match status" value="1"/>
</dbReference>
<feature type="transmembrane region" description="Helical" evidence="5">
    <location>
        <begin position="202"/>
        <end position="220"/>
    </location>
</feature>
<proteinExistence type="predicted"/>
<keyword evidence="3 5" id="KW-1133">Transmembrane helix</keyword>
<gene>
    <name evidence="7" type="ORF">A2261_02905</name>
</gene>
<feature type="transmembrane region" description="Helical" evidence="5">
    <location>
        <begin position="278"/>
        <end position="296"/>
    </location>
</feature>
<dbReference type="Pfam" id="PF04932">
    <property type="entry name" value="Wzy_C"/>
    <property type="match status" value="1"/>
</dbReference>
<evidence type="ECO:0000313" key="7">
    <source>
        <dbReference type="EMBL" id="OGH84059.1"/>
    </source>
</evidence>
<evidence type="ECO:0000256" key="2">
    <source>
        <dbReference type="ARBA" id="ARBA00022692"/>
    </source>
</evidence>
<keyword evidence="2 5" id="KW-0812">Transmembrane</keyword>
<dbReference type="Proteomes" id="UP000177803">
    <property type="component" value="Unassembled WGS sequence"/>
</dbReference>
<keyword evidence="4 5" id="KW-0472">Membrane</keyword>
<comment type="subcellular location">
    <subcellularLocation>
        <location evidence="1">Membrane</location>
        <topology evidence="1">Multi-pass membrane protein</topology>
    </subcellularLocation>
</comment>
<evidence type="ECO:0000256" key="3">
    <source>
        <dbReference type="ARBA" id="ARBA00022989"/>
    </source>
</evidence>
<feature type="transmembrane region" description="Helical" evidence="5">
    <location>
        <begin position="249"/>
        <end position="266"/>
    </location>
</feature>
<name>A0A1F6NJL8_9BACT</name>
<comment type="caution">
    <text evidence="7">The sequence shown here is derived from an EMBL/GenBank/DDBJ whole genome shotgun (WGS) entry which is preliminary data.</text>
</comment>
<feature type="transmembrane region" description="Helical" evidence="5">
    <location>
        <begin position="360"/>
        <end position="384"/>
    </location>
</feature>
<feature type="transmembrane region" description="Helical" evidence="5">
    <location>
        <begin position="110"/>
        <end position="127"/>
    </location>
</feature>
<evidence type="ECO:0000256" key="5">
    <source>
        <dbReference type="SAM" id="Phobius"/>
    </source>
</evidence>
<dbReference type="AlphaFoldDB" id="A0A1F6NJL8"/>
<organism evidence="7 8">
    <name type="scientific">Candidatus Magasanikbacteria bacterium RIFOXYA2_FULL_44_8</name>
    <dbReference type="NCBI Taxonomy" id="1798696"/>
    <lineage>
        <taxon>Bacteria</taxon>
        <taxon>Candidatus Magasanikiibacteriota</taxon>
    </lineage>
</organism>
<accession>A0A1F6NJL8</accession>
<dbReference type="InterPro" id="IPR051533">
    <property type="entry name" value="WaaL-like"/>
</dbReference>
<evidence type="ECO:0000313" key="8">
    <source>
        <dbReference type="Proteomes" id="UP000177803"/>
    </source>
</evidence>
<dbReference type="InterPro" id="IPR007016">
    <property type="entry name" value="O-antigen_ligase-rel_domated"/>
</dbReference>
<sequence length="447" mass="50790">MLKKIVNWLLLLLLFLLPWQTRWIYDPATLNGDYWEYGTASFYGTEILLWMIVILFSIYYFRRRDFWARLTSRVRFQKQRWSLLLGLAVLMAFMLSLGKSVAPEISYNHFLWILGGLCVGVVMIISWDNSARDFRRGLVAFWLGAVVQGGFAIWQFAVQYSPANKWFGLASHFPWQAGASVIEVGGERWLRAYGSLGGPNPLGIYLAVALMIGLVLYLITKEWKYRIPLAVGQIFILTGLFFTFSRGAWLAAGVGIMAMILVGAKTNRGALRDLGRQIFYYLIAGVVFVGLFWPMLSVRIDATARLEKKSLSERQEQISTAVDIIAAHPWLGVGEGAYTYELYRRQPHLSGGNYQPVHNIYLLALAELGIFGSALFLVLGMWLFRKIMGNNIWFAPVILTLVVAGMFDHWAWSIAPGVMFWWIIWAFGMVRTGKMWANGGQTVDDKN</sequence>
<dbReference type="EMBL" id="MFQR01000046">
    <property type="protein sequence ID" value="OGH84059.1"/>
    <property type="molecule type" value="Genomic_DNA"/>
</dbReference>
<reference evidence="7 8" key="1">
    <citation type="journal article" date="2016" name="Nat. Commun.">
        <title>Thousands of microbial genomes shed light on interconnected biogeochemical processes in an aquifer system.</title>
        <authorList>
            <person name="Anantharaman K."/>
            <person name="Brown C.T."/>
            <person name="Hug L.A."/>
            <person name="Sharon I."/>
            <person name="Castelle C.J."/>
            <person name="Probst A.J."/>
            <person name="Thomas B.C."/>
            <person name="Singh A."/>
            <person name="Wilkins M.J."/>
            <person name="Karaoz U."/>
            <person name="Brodie E.L."/>
            <person name="Williams K.H."/>
            <person name="Hubbard S.S."/>
            <person name="Banfield J.F."/>
        </authorList>
    </citation>
    <scope>NUCLEOTIDE SEQUENCE [LARGE SCALE GENOMIC DNA]</scope>
</reference>
<feature type="transmembrane region" description="Helical" evidence="5">
    <location>
        <begin position="40"/>
        <end position="61"/>
    </location>
</feature>
<feature type="transmembrane region" description="Helical" evidence="5">
    <location>
        <begin position="391"/>
        <end position="407"/>
    </location>
</feature>
<dbReference type="PANTHER" id="PTHR37422:SF13">
    <property type="entry name" value="LIPOPOLYSACCHARIDE BIOSYNTHESIS PROTEIN PA4999-RELATED"/>
    <property type="match status" value="1"/>
</dbReference>
<feature type="transmembrane region" description="Helical" evidence="5">
    <location>
        <begin position="81"/>
        <end position="98"/>
    </location>
</feature>
<dbReference type="GO" id="GO:0016020">
    <property type="term" value="C:membrane"/>
    <property type="evidence" value="ECO:0007669"/>
    <property type="project" value="UniProtKB-SubCell"/>
</dbReference>
<evidence type="ECO:0000256" key="1">
    <source>
        <dbReference type="ARBA" id="ARBA00004141"/>
    </source>
</evidence>
<feature type="transmembrane region" description="Helical" evidence="5">
    <location>
        <begin position="413"/>
        <end position="430"/>
    </location>
</feature>